<evidence type="ECO:0000313" key="15">
    <source>
        <dbReference type="Proteomes" id="UP001141806"/>
    </source>
</evidence>
<reference evidence="14" key="1">
    <citation type="journal article" date="2023" name="Plant J.">
        <title>The genome of the king protea, Protea cynaroides.</title>
        <authorList>
            <person name="Chang J."/>
            <person name="Duong T.A."/>
            <person name="Schoeman C."/>
            <person name="Ma X."/>
            <person name="Roodt D."/>
            <person name="Barker N."/>
            <person name="Li Z."/>
            <person name="Van de Peer Y."/>
            <person name="Mizrachi E."/>
        </authorList>
    </citation>
    <scope>NUCLEOTIDE SEQUENCE</scope>
    <source>
        <tissue evidence="14">Young leaves</tissue>
    </source>
</reference>
<keyword evidence="7" id="KW-0675">Receptor</keyword>
<organism evidence="14 15">
    <name type="scientific">Protea cynaroides</name>
    <dbReference type="NCBI Taxonomy" id="273540"/>
    <lineage>
        <taxon>Eukaryota</taxon>
        <taxon>Viridiplantae</taxon>
        <taxon>Streptophyta</taxon>
        <taxon>Embryophyta</taxon>
        <taxon>Tracheophyta</taxon>
        <taxon>Spermatophyta</taxon>
        <taxon>Magnoliopsida</taxon>
        <taxon>Proteales</taxon>
        <taxon>Proteaceae</taxon>
        <taxon>Protea</taxon>
    </lineage>
</organism>
<evidence type="ECO:0000256" key="12">
    <source>
        <dbReference type="SAM" id="Phobius"/>
    </source>
</evidence>
<keyword evidence="3 12" id="KW-0812">Transmembrane</keyword>
<proteinExistence type="predicted"/>
<dbReference type="Gene3D" id="3.40.190.10">
    <property type="entry name" value="Periplasmic binding protein-like II"/>
    <property type="match status" value="1"/>
</dbReference>
<evidence type="ECO:0000256" key="9">
    <source>
        <dbReference type="ARBA" id="ARBA00023286"/>
    </source>
</evidence>
<evidence type="ECO:0000313" key="14">
    <source>
        <dbReference type="EMBL" id="KAJ4957948.1"/>
    </source>
</evidence>
<evidence type="ECO:0000256" key="6">
    <source>
        <dbReference type="ARBA" id="ARBA00023136"/>
    </source>
</evidence>
<keyword evidence="5" id="KW-0406">Ion transport</keyword>
<dbReference type="Proteomes" id="UP001141806">
    <property type="component" value="Unassembled WGS sequence"/>
</dbReference>
<dbReference type="Gene3D" id="1.10.287.70">
    <property type="match status" value="1"/>
</dbReference>
<keyword evidence="9" id="KW-1071">Ligand-gated ion channel</keyword>
<name>A0A9Q0K1D8_9MAGN</name>
<evidence type="ECO:0000256" key="7">
    <source>
        <dbReference type="ARBA" id="ARBA00023170"/>
    </source>
</evidence>
<feature type="transmembrane region" description="Helical" evidence="12">
    <location>
        <begin position="193"/>
        <end position="211"/>
    </location>
</feature>
<evidence type="ECO:0000256" key="10">
    <source>
        <dbReference type="ARBA" id="ARBA00023303"/>
    </source>
</evidence>
<dbReference type="GO" id="GO:0015276">
    <property type="term" value="F:ligand-gated monoatomic ion channel activity"/>
    <property type="evidence" value="ECO:0007669"/>
    <property type="project" value="InterPro"/>
</dbReference>
<dbReference type="GO" id="GO:0016020">
    <property type="term" value="C:membrane"/>
    <property type="evidence" value="ECO:0007669"/>
    <property type="project" value="UniProtKB-SubCell"/>
</dbReference>
<feature type="domain" description="Ionotropic glutamate receptor C-terminal" evidence="13">
    <location>
        <begin position="8"/>
        <end position="171"/>
    </location>
</feature>
<accession>A0A9Q0K1D8</accession>
<evidence type="ECO:0000256" key="11">
    <source>
        <dbReference type="SAM" id="MobiDB-lite"/>
    </source>
</evidence>
<evidence type="ECO:0000256" key="4">
    <source>
        <dbReference type="ARBA" id="ARBA00022989"/>
    </source>
</evidence>
<comment type="subcellular location">
    <subcellularLocation>
        <location evidence="1">Membrane</location>
        <topology evidence="1">Multi-pass membrane protein</topology>
    </subcellularLocation>
</comment>
<keyword evidence="15" id="KW-1185">Reference proteome</keyword>
<keyword evidence="2" id="KW-0813">Transport</keyword>
<evidence type="ECO:0000256" key="3">
    <source>
        <dbReference type="ARBA" id="ARBA00022692"/>
    </source>
</evidence>
<dbReference type="EMBL" id="JAMYWD010000010">
    <property type="protein sequence ID" value="KAJ4957948.1"/>
    <property type="molecule type" value="Genomic_DNA"/>
</dbReference>
<evidence type="ECO:0000259" key="13">
    <source>
        <dbReference type="SMART" id="SM00079"/>
    </source>
</evidence>
<evidence type="ECO:0000256" key="1">
    <source>
        <dbReference type="ARBA" id="ARBA00004141"/>
    </source>
</evidence>
<evidence type="ECO:0000256" key="8">
    <source>
        <dbReference type="ARBA" id="ARBA00023180"/>
    </source>
</evidence>
<dbReference type="AlphaFoldDB" id="A0A9Q0K1D8"/>
<keyword evidence="4 12" id="KW-1133">Transmembrane helix</keyword>
<gene>
    <name evidence="14" type="ORF">NE237_025059</name>
</gene>
<keyword evidence="10" id="KW-0407">Ion channel</keyword>
<keyword evidence="8" id="KW-0325">Glycoprotein</keyword>
<evidence type="ECO:0000256" key="5">
    <source>
        <dbReference type="ARBA" id="ARBA00023065"/>
    </source>
</evidence>
<dbReference type="InterPro" id="IPR001320">
    <property type="entry name" value="Iontro_rcpt_C"/>
</dbReference>
<dbReference type="SUPFAM" id="SSF53850">
    <property type="entry name" value="Periplasmic binding protein-like II"/>
    <property type="match status" value="1"/>
</dbReference>
<comment type="caution">
    <text evidence="14">The sequence shown here is derived from an EMBL/GenBank/DDBJ whole genome shotgun (WGS) entry which is preliminary data.</text>
</comment>
<evidence type="ECO:0000256" key="2">
    <source>
        <dbReference type="ARBA" id="ARBA00022448"/>
    </source>
</evidence>
<dbReference type="OrthoDB" id="5984008at2759"/>
<protein>
    <recommendedName>
        <fullName evidence="13">Ionotropic glutamate receptor C-terminal domain-containing protein</fullName>
    </recommendedName>
</protein>
<feature type="region of interest" description="Disordered" evidence="11">
    <location>
        <begin position="303"/>
        <end position="322"/>
    </location>
</feature>
<feature type="compositionally biased region" description="Polar residues" evidence="11">
    <location>
        <begin position="308"/>
        <end position="322"/>
    </location>
</feature>
<dbReference type="PANTHER" id="PTHR18966">
    <property type="entry name" value="IONOTROPIC GLUTAMATE RECEPTOR"/>
    <property type="match status" value="1"/>
</dbReference>
<dbReference type="InterPro" id="IPR015683">
    <property type="entry name" value="Ionotropic_Glu_rcpt"/>
</dbReference>
<keyword evidence="6 12" id="KW-0472">Membrane</keyword>
<dbReference type="SMART" id="SM00079">
    <property type="entry name" value="PBPe"/>
    <property type="match status" value="1"/>
</dbReference>
<sequence>MYAGEKIDNNLTRFVLMAWLFYVLILTQSYTAGLSSALTVPQLQPTITGINQIKSSGYNVGYQEGSFVEQFLIDHLQIDKSKLKPYNTPEDYDNALSNGSVVAIFDEIPYIQVFQDSYCNKYTRVGLTYNSEGFGFAFPKGSPLVSYLSMAILNITDDGTLDRIKQRWLQNQSDCNRENSSSTSTNQITVQSFGALFFFIVLFSCLSLIIHFGHPYRCRMAQFLRISQIIAWIVNTNALSYLIPIEPQPLQRASVGVNTDAERGETISMPNLVVPPDSILIGLSGLHNSGTFGLRADAKGGEEAVGSASETHQISTIRFDQR</sequence>
<dbReference type="Pfam" id="PF00060">
    <property type="entry name" value="Lig_chan"/>
    <property type="match status" value="1"/>
</dbReference>